<keyword evidence="3" id="KW-1185">Reference proteome</keyword>
<dbReference type="AlphaFoldDB" id="A0AAV0T1Z8"/>
<gene>
    <name evidence="2" type="ORF">HBR001_LOCUS447</name>
</gene>
<feature type="compositionally biased region" description="Basic and acidic residues" evidence="1">
    <location>
        <begin position="174"/>
        <end position="193"/>
    </location>
</feature>
<name>A0AAV0T1Z8_HYABA</name>
<feature type="region of interest" description="Disordered" evidence="1">
    <location>
        <begin position="222"/>
        <end position="246"/>
    </location>
</feature>
<accession>A0AAV0T1Z8</accession>
<proteinExistence type="predicted"/>
<dbReference type="InterPro" id="IPR012337">
    <property type="entry name" value="RNaseH-like_sf"/>
</dbReference>
<dbReference type="Proteomes" id="UP001162031">
    <property type="component" value="Unassembled WGS sequence"/>
</dbReference>
<sequence length="959" mass="105693">MQTAAELVDVAIGAALFDPSSYTGGAPLIPMDDSGSGDRETGDAAPDVCQELMDKSVDGEEKRMGRPSHPAWQYFVRGEKRNQFHHNAYCRLCRAQGVDAVAIRGVSGNMIRHLQKCVYCPVEVVTQLKLLCAQKDAANFNKRHQSPSRSSVDMLRQETTGALLTKKRTKKARWSNDRSEHIGSLPEETRDGEQGGDANCTQVAAGGDALVPLQRPVVSPETNAEHVASMPLLKPPNDAKQNTASSDKASGLLAPRQWPSAERQCTARGPQVQSTTGLEMTELANSDISADALSMSVMSSTLSAGLPWDWVWMEQSALLLGDVQSKIRLPSAELLSSIGSVCHDKQISKMKAEQGGVTLAVNSWMAKYPRTTFVLLSLVNAVGEATVWDLVDMGCETSALEGDLSDKIKSSLTVLQESGIYVINIVADTALAYAASRLAVDSSKSSSMSIPVLPCFSHMLQVLLGIVMTESDTFVKTVGEMVELVGAFSNHRVAKILQHECGDIEATLRIPIRQDWYSFIEAVDSVRQYEDMVKIVSSKVLQASSSDAAGQSSSTLHTDNLRKDSTGNTVDELLECGLPSHVIRTVQDSEFWENVMALSELMSPLKEAYKMTTSCLTSPCSLSGILYQFGRMQQQYEAIASDWEDVSGGCRSVEQVRLLLQKVNHMWKLYDHPLMILGYTFDYNLQQPFLALHQPLLQWLSIGKYAKQYFQSWFCAASSAQSSSRWPSLCDDAVAQFMEDVSAYKERKYPFDLESMCDFDKPKHFYVLVSDSHPLMYMFGSRLFSFATSTPPLSDLIPGKGFVSSTPSTTHLQQTLLPLLRMTLFARTATRLSQDMLELVQHSRLKSSVAHATNGGNMHEPVPGANDATSSFLSGMRSGRQVKASGADESLARLWNTKQWAVLARHWKAHWKEETAYMNRLQSQRVKDGSAPDIALDDVFKVTLPSRFPHDRDCSSAHV</sequence>
<dbReference type="EMBL" id="CANTFL010000057">
    <property type="protein sequence ID" value="CAI5710328.1"/>
    <property type="molecule type" value="Genomic_DNA"/>
</dbReference>
<reference evidence="2" key="1">
    <citation type="submission" date="2022-12" db="EMBL/GenBank/DDBJ databases">
        <authorList>
            <person name="Webb A."/>
        </authorList>
    </citation>
    <scope>NUCLEOTIDE SEQUENCE</scope>
    <source>
        <strain evidence="2">Hp1</strain>
    </source>
</reference>
<evidence type="ECO:0000313" key="2">
    <source>
        <dbReference type="EMBL" id="CAI5710328.1"/>
    </source>
</evidence>
<organism evidence="2 3">
    <name type="scientific">Hyaloperonospora brassicae</name>
    <name type="common">Brassica downy mildew</name>
    <name type="synonym">Peronospora brassicae</name>
    <dbReference type="NCBI Taxonomy" id="162125"/>
    <lineage>
        <taxon>Eukaryota</taxon>
        <taxon>Sar</taxon>
        <taxon>Stramenopiles</taxon>
        <taxon>Oomycota</taxon>
        <taxon>Peronosporomycetes</taxon>
        <taxon>Peronosporales</taxon>
        <taxon>Peronosporaceae</taxon>
        <taxon>Hyaloperonospora</taxon>
    </lineage>
</organism>
<comment type="caution">
    <text evidence="2">The sequence shown here is derived from an EMBL/GenBank/DDBJ whole genome shotgun (WGS) entry which is preliminary data.</text>
</comment>
<protein>
    <recommendedName>
        <fullName evidence="4">BED-type domain-containing protein</fullName>
    </recommendedName>
</protein>
<feature type="region of interest" description="Disordered" evidence="1">
    <location>
        <begin position="165"/>
        <end position="201"/>
    </location>
</feature>
<dbReference type="SUPFAM" id="SSF53098">
    <property type="entry name" value="Ribonuclease H-like"/>
    <property type="match status" value="1"/>
</dbReference>
<evidence type="ECO:0008006" key="4">
    <source>
        <dbReference type="Google" id="ProtNLM"/>
    </source>
</evidence>
<evidence type="ECO:0000313" key="3">
    <source>
        <dbReference type="Proteomes" id="UP001162031"/>
    </source>
</evidence>
<evidence type="ECO:0000256" key="1">
    <source>
        <dbReference type="SAM" id="MobiDB-lite"/>
    </source>
</evidence>